<keyword evidence="4 5" id="KW-0206">Cytoskeleton</keyword>
<keyword evidence="2 5" id="KW-0963">Cytoplasm</keyword>
<evidence type="ECO:0000256" key="4">
    <source>
        <dbReference type="ARBA" id="ARBA00023212"/>
    </source>
</evidence>
<evidence type="ECO:0000259" key="7">
    <source>
        <dbReference type="Pfam" id="PF04130"/>
    </source>
</evidence>
<organism evidence="9 10">
    <name type="scientific">Platanthera guangdongensis</name>
    <dbReference type="NCBI Taxonomy" id="2320717"/>
    <lineage>
        <taxon>Eukaryota</taxon>
        <taxon>Viridiplantae</taxon>
        <taxon>Streptophyta</taxon>
        <taxon>Embryophyta</taxon>
        <taxon>Tracheophyta</taxon>
        <taxon>Spermatophyta</taxon>
        <taxon>Magnoliopsida</taxon>
        <taxon>Liliopsida</taxon>
        <taxon>Asparagales</taxon>
        <taxon>Orchidaceae</taxon>
        <taxon>Orchidoideae</taxon>
        <taxon>Orchideae</taxon>
        <taxon>Orchidinae</taxon>
        <taxon>Platanthera</taxon>
    </lineage>
</organism>
<protein>
    <recommendedName>
        <fullName evidence="5">Gamma-tubulin complex component</fullName>
    </recommendedName>
</protein>
<dbReference type="Gene3D" id="1.20.120.1900">
    <property type="entry name" value="Gamma-tubulin complex, C-terminal domain"/>
    <property type="match status" value="1"/>
</dbReference>
<keyword evidence="10" id="KW-1185">Reference proteome</keyword>
<comment type="similarity">
    <text evidence="1 5">Belongs to the TUBGCP family.</text>
</comment>
<dbReference type="InterPro" id="IPR041470">
    <property type="entry name" value="GCP_N"/>
</dbReference>
<comment type="caution">
    <text evidence="9">The sequence shown here is derived from an EMBL/GenBank/DDBJ whole genome shotgun (WGS) entry which is preliminary data.</text>
</comment>
<evidence type="ECO:0000256" key="3">
    <source>
        <dbReference type="ARBA" id="ARBA00022701"/>
    </source>
</evidence>
<dbReference type="Pfam" id="PF04130">
    <property type="entry name" value="GCP_C_terminal"/>
    <property type="match status" value="1"/>
</dbReference>
<proteinExistence type="inferred from homology"/>
<sequence>MAEVHQRSFISKLHFSISNGLPNAEPPSSLRADERDLVHGIVQMLQGFCSYLFHWDDTGQKYLVKSGIYACHLSQASLNCILNKFIFCGTCLKTVELFVKKVKASRERAPTLEAFANSIHSWLKRLRNVALKEEMKSASRDSQMTTTLLVLTSSLSSVCSGAELLAQVVQECVPSAYINSEIAVSSSKIAVTILDYLFKKLIEVCLVQGGEEEAYHMLLSIMGETLLPYLEVLDSWLYEGFLDDPCEEVFFYANNTITIDQPAYWENSYLFRPVSSMSSKPNDTLVSRDGESTPRVRRDRGGQESVPLFCSVGGNDQSDIECPMFLKELARPIVSAGKSLQLMQHDQADHISLFHKGHDSELYDFRTSNEFGGQFNRQDYQQAASPSTLNTHICEESCSYDFINRKLNIHSFAKNYARLMGVLTLSEVFLISLAGLVGDGDHIFEKLIIPFPERDEMRKSCIEKEKMLKEIREDGQISVNHKKFWVKFLAEVIRGRRNSRSSSYQSDFTQDHRSMKVEEPVLDSCFHGSMCEDSDAVASTFINSLYPHKPVMMVPRQFVEKQKASWSNLNISQSIHLPPLNDENLREAIYYQNFSISDANFNIQNGVSLPGLSGTDYTFGFQHSEVTQLLADDDIRNLEYLYSFPTLLPSFQEDALVSDLLPFQKNSTLSVRILSWIQGISLNVTPQPDIIIKECLSVYIEKQMDQIGKHILLKLMTDWKLMDGLHIMRSIYLLGSGDLLQGFLNVIFDKIVKGESWDDEFELNTTLQESIRNSSDSTLLIAPDSLVVSISQSDALEDEENGASYLATPCSVRSQFFGIEALDILRFSYKVSWPLDLIVNAEALKKYNQVMGFLMKVKCAKYLLDKTRMWMWKGRKSVQNHKHHLLMEQKLLHFVDAFHQYVMDRVFHSAWIELSSAMSSAGSLDEVIEVHEAYLSSIQRQCFVGPDKLWALIASRVKSILGLALDFHSIQQTLHSGGAAPAIKARCEMEIDRIEKQFDDCIAFLLRVLSFKLNVGHLPHLADLVTRINYNYFYMSDSGNLLTVPSFVGAKLARNLPS</sequence>
<feature type="domain" description="Gamma tubulin complex component C-terminal" evidence="7">
    <location>
        <begin position="721"/>
        <end position="1034"/>
    </location>
</feature>
<feature type="region of interest" description="Disordered" evidence="6">
    <location>
        <begin position="277"/>
        <end position="301"/>
    </location>
</feature>
<dbReference type="InterPro" id="IPR007259">
    <property type="entry name" value="GCP"/>
</dbReference>
<reference evidence="9 10" key="1">
    <citation type="journal article" date="2022" name="Nat. Plants">
        <title>Genomes of leafy and leafless Platanthera orchids illuminate the evolution of mycoheterotrophy.</title>
        <authorList>
            <person name="Li M.H."/>
            <person name="Liu K.W."/>
            <person name="Li Z."/>
            <person name="Lu H.C."/>
            <person name="Ye Q.L."/>
            <person name="Zhang D."/>
            <person name="Wang J.Y."/>
            <person name="Li Y.F."/>
            <person name="Zhong Z.M."/>
            <person name="Liu X."/>
            <person name="Yu X."/>
            <person name="Liu D.K."/>
            <person name="Tu X.D."/>
            <person name="Liu B."/>
            <person name="Hao Y."/>
            <person name="Liao X.Y."/>
            <person name="Jiang Y.T."/>
            <person name="Sun W.H."/>
            <person name="Chen J."/>
            <person name="Chen Y.Q."/>
            <person name="Ai Y."/>
            <person name="Zhai J.W."/>
            <person name="Wu S.S."/>
            <person name="Zhou Z."/>
            <person name="Hsiao Y.Y."/>
            <person name="Wu W.L."/>
            <person name="Chen Y.Y."/>
            <person name="Lin Y.F."/>
            <person name="Hsu J.L."/>
            <person name="Li C.Y."/>
            <person name="Wang Z.W."/>
            <person name="Zhao X."/>
            <person name="Zhong W.Y."/>
            <person name="Ma X.K."/>
            <person name="Ma L."/>
            <person name="Huang J."/>
            <person name="Chen G.Z."/>
            <person name="Huang M.Z."/>
            <person name="Huang L."/>
            <person name="Peng D.H."/>
            <person name="Luo Y.B."/>
            <person name="Zou S.Q."/>
            <person name="Chen S.P."/>
            <person name="Lan S."/>
            <person name="Tsai W.C."/>
            <person name="Van de Peer Y."/>
            <person name="Liu Z.J."/>
        </authorList>
    </citation>
    <scope>NUCLEOTIDE SEQUENCE [LARGE SCALE GENOMIC DNA]</scope>
    <source>
        <strain evidence="9">Lor288</strain>
    </source>
</reference>
<dbReference type="PANTHER" id="PTHR19302:SF33">
    <property type="entry name" value="GAMMA-TUBULIN COMPLEX COMPONENT 5"/>
    <property type="match status" value="1"/>
</dbReference>
<dbReference type="EMBL" id="JBBWWR010000010">
    <property type="protein sequence ID" value="KAK8961075.1"/>
    <property type="molecule type" value="Genomic_DNA"/>
</dbReference>
<feature type="compositionally biased region" description="Basic and acidic residues" evidence="6">
    <location>
        <begin position="286"/>
        <end position="301"/>
    </location>
</feature>
<feature type="domain" description="Gamma tubulin complex component protein N-terminal" evidence="8">
    <location>
        <begin position="39"/>
        <end position="353"/>
    </location>
</feature>
<evidence type="ECO:0000313" key="9">
    <source>
        <dbReference type="EMBL" id="KAK8961075.1"/>
    </source>
</evidence>
<gene>
    <name evidence="9" type="ORF">KSP40_PGU014788</name>
</gene>
<dbReference type="Pfam" id="PF17681">
    <property type="entry name" value="GCP_N_terminal"/>
    <property type="match status" value="1"/>
</dbReference>
<evidence type="ECO:0000256" key="1">
    <source>
        <dbReference type="ARBA" id="ARBA00010337"/>
    </source>
</evidence>
<dbReference type="InterPro" id="IPR040457">
    <property type="entry name" value="GCP_C"/>
</dbReference>
<evidence type="ECO:0000313" key="10">
    <source>
        <dbReference type="Proteomes" id="UP001412067"/>
    </source>
</evidence>
<dbReference type="Proteomes" id="UP001412067">
    <property type="component" value="Unassembled WGS sequence"/>
</dbReference>
<comment type="subcellular location">
    <subcellularLocation>
        <location evidence="5">Cytoplasm</location>
        <location evidence="5">Cytoskeleton</location>
        <location evidence="5">Microtubule organizing center</location>
    </subcellularLocation>
</comment>
<evidence type="ECO:0000256" key="2">
    <source>
        <dbReference type="ARBA" id="ARBA00022490"/>
    </source>
</evidence>
<name>A0ABR2MA99_9ASPA</name>
<keyword evidence="3 5" id="KW-0493">Microtubule</keyword>
<evidence type="ECO:0000256" key="5">
    <source>
        <dbReference type="RuleBase" id="RU363050"/>
    </source>
</evidence>
<evidence type="ECO:0000259" key="8">
    <source>
        <dbReference type="Pfam" id="PF17681"/>
    </source>
</evidence>
<accession>A0ABR2MA99</accession>
<dbReference type="InterPro" id="IPR042241">
    <property type="entry name" value="GCP_C_sf"/>
</dbReference>
<dbReference type="PANTHER" id="PTHR19302">
    <property type="entry name" value="GAMMA TUBULIN COMPLEX PROTEIN"/>
    <property type="match status" value="1"/>
</dbReference>
<evidence type="ECO:0000256" key="6">
    <source>
        <dbReference type="SAM" id="MobiDB-lite"/>
    </source>
</evidence>
<comment type="function">
    <text evidence="5">Component of the gamma-tubulin ring complex (gTuRC) which mediates microtubule nucleation.</text>
</comment>